<keyword evidence="2 9" id="KW-0963">Cytoplasm</keyword>
<dbReference type="GO" id="GO:0005737">
    <property type="term" value="C:cytoplasm"/>
    <property type="evidence" value="ECO:0007669"/>
    <property type="project" value="UniProtKB-SubCell"/>
</dbReference>
<dbReference type="SUPFAM" id="SSF56349">
    <property type="entry name" value="DNA breaking-rejoining enzymes"/>
    <property type="match status" value="1"/>
</dbReference>
<gene>
    <name evidence="9" type="primary">xerC</name>
    <name evidence="12" type="ORF">C7T94_16125</name>
</gene>
<evidence type="ECO:0000259" key="11">
    <source>
        <dbReference type="PROSITE" id="PS51900"/>
    </source>
</evidence>
<name>A0A2T3HJ24_9SPHI</name>
<feature type="active site" evidence="9">
    <location>
        <position position="240"/>
    </location>
</feature>
<organism evidence="12 13">
    <name type="scientific">Pedobacter yulinensis</name>
    <dbReference type="NCBI Taxonomy" id="2126353"/>
    <lineage>
        <taxon>Bacteria</taxon>
        <taxon>Pseudomonadati</taxon>
        <taxon>Bacteroidota</taxon>
        <taxon>Sphingobacteriia</taxon>
        <taxon>Sphingobacteriales</taxon>
        <taxon>Sphingobacteriaceae</taxon>
        <taxon>Pedobacter</taxon>
    </lineage>
</organism>
<dbReference type="Pfam" id="PF00589">
    <property type="entry name" value="Phage_integrase"/>
    <property type="match status" value="1"/>
</dbReference>
<dbReference type="GO" id="GO:0003677">
    <property type="term" value="F:DNA binding"/>
    <property type="evidence" value="ECO:0007669"/>
    <property type="project" value="UniProtKB-UniRule"/>
</dbReference>
<keyword evidence="6 9" id="KW-0238">DNA-binding</keyword>
<dbReference type="PANTHER" id="PTHR30349">
    <property type="entry name" value="PHAGE INTEGRASE-RELATED"/>
    <property type="match status" value="1"/>
</dbReference>
<dbReference type="EMBL" id="PYLS01000006">
    <property type="protein sequence ID" value="PST82455.1"/>
    <property type="molecule type" value="Genomic_DNA"/>
</dbReference>
<reference evidence="12 13" key="1">
    <citation type="submission" date="2018-03" db="EMBL/GenBank/DDBJ databases">
        <authorList>
            <person name="Keele B.F."/>
        </authorList>
    </citation>
    <scope>NUCLEOTIDE SEQUENCE [LARGE SCALE GENOMIC DNA]</scope>
    <source>
        <strain evidence="12 13">YL28-9</strain>
    </source>
</reference>
<accession>A0A2T3HJ24</accession>
<dbReference type="Gene3D" id="1.10.443.10">
    <property type="entry name" value="Intergrase catalytic core"/>
    <property type="match status" value="1"/>
</dbReference>
<keyword evidence="13" id="KW-1185">Reference proteome</keyword>
<dbReference type="HAMAP" id="MF_01808">
    <property type="entry name" value="Recomb_XerC_XerD"/>
    <property type="match status" value="1"/>
</dbReference>
<evidence type="ECO:0000256" key="6">
    <source>
        <dbReference type="ARBA" id="ARBA00023125"/>
    </source>
</evidence>
<keyword evidence="4 9" id="KW-0159">Chromosome partition</keyword>
<dbReference type="Pfam" id="PF02899">
    <property type="entry name" value="Phage_int_SAM_1"/>
    <property type="match status" value="1"/>
</dbReference>
<evidence type="ECO:0000313" key="13">
    <source>
        <dbReference type="Proteomes" id="UP000240912"/>
    </source>
</evidence>
<keyword evidence="5 9" id="KW-0229">DNA integration</keyword>
<sequence length="294" mass="33354">MHIEAFLTYLKYEKRYAAHTLTAYRKDLEDYTAYLDKTFSLAADAAGHNDIRSYVVSLMDAKRSAVTINRKLSALRSFYRFMLGSKGIEKNPMLLVKAPVVPGKLPVVVDHRKMDELLDGRDIFDASFASRRDRLVLELLFGTGIRLSELTGLDEGSVDRENRTLRVMGKRSKERLVPLTPALARQLEEYLVEKSMQNFDNKSAALIVTNTGARAYAKLVYRIVHHYLSYVSTQQKRSPHVLRHSFATELLNRGADLNAIKELLGHASLAATQVYTHNSVERLKSIYKQAHPKA</sequence>
<dbReference type="PANTHER" id="PTHR30349:SF77">
    <property type="entry name" value="TYROSINE RECOMBINASE XERC"/>
    <property type="match status" value="1"/>
</dbReference>
<dbReference type="OrthoDB" id="9801717at2"/>
<evidence type="ECO:0000256" key="2">
    <source>
        <dbReference type="ARBA" id="ARBA00022490"/>
    </source>
</evidence>
<dbReference type="PROSITE" id="PS51898">
    <property type="entry name" value="TYR_RECOMBINASE"/>
    <property type="match status" value="1"/>
</dbReference>
<dbReference type="GO" id="GO:0006313">
    <property type="term" value="P:DNA transposition"/>
    <property type="evidence" value="ECO:0007669"/>
    <property type="project" value="UniProtKB-UniRule"/>
</dbReference>
<proteinExistence type="inferred from homology"/>
<feature type="active site" description="O-(3'-phospho-DNA)-tyrosine intermediate" evidence="9">
    <location>
        <position position="275"/>
    </location>
</feature>
<dbReference type="InterPro" id="IPR002104">
    <property type="entry name" value="Integrase_catalytic"/>
</dbReference>
<feature type="active site" evidence="9">
    <location>
        <position position="170"/>
    </location>
</feature>
<comment type="subunit">
    <text evidence="9">Forms a cyclic heterotetrameric complex composed of two molecules of XerC and two molecules of XerD.</text>
</comment>
<evidence type="ECO:0000256" key="7">
    <source>
        <dbReference type="ARBA" id="ARBA00023172"/>
    </source>
</evidence>
<evidence type="ECO:0000259" key="10">
    <source>
        <dbReference type="PROSITE" id="PS51898"/>
    </source>
</evidence>
<protein>
    <recommendedName>
        <fullName evidence="9">Tyrosine recombinase XerC</fullName>
    </recommendedName>
</protein>
<dbReference type="GO" id="GO:0009037">
    <property type="term" value="F:tyrosine-based site-specific recombinase activity"/>
    <property type="evidence" value="ECO:0007669"/>
    <property type="project" value="UniProtKB-UniRule"/>
</dbReference>
<comment type="subcellular location">
    <subcellularLocation>
        <location evidence="1 9">Cytoplasm</location>
    </subcellularLocation>
</comment>
<dbReference type="GO" id="GO:0051301">
    <property type="term" value="P:cell division"/>
    <property type="evidence" value="ECO:0007669"/>
    <property type="project" value="UniProtKB-KW"/>
</dbReference>
<feature type="active site" evidence="9">
    <location>
        <position position="146"/>
    </location>
</feature>
<keyword evidence="3 9" id="KW-0132">Cell division</keyword>
<dbReference type="InterPro" id="IPR013762">
    <property type="entry name" value="Integrase-like_cat_sf"/>
</dbReference>
<comment type="caution">
    <text evidence="12">The sequence shown here is derived from an EMBL/GenBank/DDBJ whole genome shotgun (WGS) entry which is preliminary data.</text>
</comment>
<dbReference type="InterPro" id="IPR010998">
    <property type="entry name" value="Integrase_recombinase_N"/>
</dbReference>
<evidence type="ECO:0000256" key="8">
    <source>
        <dbReference type="ARBA" id="ARBA00023306"/>
    </source>
</evidence>
<dbReference type="InterPro" id="IPR023009">
    <property type="entry name" value="Tyrosine_recombinase_XerC/XerD"/>
</dbReference>
<dbReference type="AlphaFoldDB" id="A0A2T3HJ24"/>
<evidence type="ECO:0000256" key="9">
    <source>
        <dbReference type="HAMAP-Rule" id="MF_01808"/>
    </source>
</evidence>
<dbReference type="PROSITE" id="PS51900">
    <property type="entry name" value="CB"/>
    <property type="match status" value="1"/>
</dbReference>
<dbReference type="Proteomes" id="UP000240912">
    <property type="component" value="Unassembled WGS sequence"/>
</dbReference>
<comment type="similarity">
    <text evidence="9">Belongs to the 'phage' integrase family. XerC subfamily.</text>
</comment>
<evidence type="ECO:0000256" key="5">
    <source>
        <dbReference type="ARBA" id="ARBA00022908"/>
    </source>
</evidence>
<evidence type="ECO:0000256" key="3">
    <source>
        <dbReference type="ARBA" id="ARBA00022618"/>
    </source>
</evidence>
<dbReference type="GO" id="GO:0007059">
    <property type="term" value="P:chromosome segregation"/>
    <property type="evidence" value="ECO:0007669"/>
    <property type="project" value="UniProtKB-UniRule"/>
</dbReference>
<feature type="active site" evidence="9">
    <location>
        <position position="243"/>
    </location>
</feature>
<dbReference type="InterPro" id="IPR011010">
    <property type="entry name" value="DNA_brk_join_enz"/>
</dbReference>
<evidence type="ECO:0000256" key="1">
    <source>
        <dbReference type="ARBA" id="ARBA00004496"/>
    </source>
</evidence>
<comment type="function">
    <text evidence="9">Site-specific tyrosine recombinase, which acts by catalyzing the cutting and rejoining of the recombining DNA molecules. The XerC-XerD complex is essential to convert dimers of the bacterial chromosome into monomers to permit their segregation at cell division. It also contributes to the segregational stability of plasmids.</text>
</comment>
<dbReference type="InterPro" id="IPR050090">
    <property type="entry name" value="Tyrosine_recombinase_XerCD"/>
</dbReference>
<evidence type="ECO:0000313" key="12">
    <source>
        <dbReference type="EMBL" id="PST82455.1"/>
    </source>
</evidence>
<evidence type="ECO:0000256" key="4">
    <source>
        <dbReference type="ARBA" id="ARBA00022829"/>
    </source>
</evidence>
<dbReference type="InterPro" id="IPR044068">
    <property type="entry name" value="CB"/>
</dbReference>
<feature type="domain" description="Tyr recombinase" evidence="10">
    <location>
        <begin position="104"/>
        <end position="288"/>
    </location>
</feature>
<keyword evidence="8 9" id="KW-0131">Cell cycle</keyword>
<dbReference type="InterPro" id="IPR004107">
    <property type="entry name" value="Integrase_SAM-like_N"/>
</dbReference>
<keyword evidence="7 9" id="KW-0233">DNA recombination</keyword>
<feature type="active site" evidence="9">
    <location>
        <position position="266"/>
    </location>
</feature>
<feature type="domain" description="Core-binding (CB)" evidence="11">
    <location>
        <begin position="1"/>
        <end position="83"/>
    </location>
</feature>
<dbReference type="Gene3D" id="1.10.150.130">
    <property type="match status" value="1"/>
</dbReference>